<evidence type="ECO:0000256" key="1">
    <source>
        <dbReference type="SAM" id="MobiDB-lite"/>
    </source>
</evidence>
<proteinExistence type="predicted"/>
<evidence type="ECO:0000313" key="3">
    <source>
        <dbReference type="EMBL" id="USP75981.1"/>
    </source>
</evidence>
<dbReference type="InterPro" id="IPR008972">
    <property type="entry name" value="Cupredoxin"/>
</dbReference>
<protein>
    <recommendedName>
        <fullName evidence="5">Extracellular serine-rich protein</fullName>
    </recommendedName>
</protein>
<name>A0A9Q9DS25_CURCL</name>
<dbReference type="CDD" id="cd00920">
    <property type="entry name" value="Cupredoxin"/>
    <property type="match status" value="1"/>
</dbReference>
<gene>
    <name evidence="3" type="ORF">yc1106_03255</name>
</gene>
<dbReference type="Gene3D" id="2.60.40.420">
    <property type="entry name" value="Cupredoxins - blue copper proteins"/>
    <property type="match status" value="1"/>
</dbReference>
<dbReference type="VEuPathDB" id="FungiDB:yc1106_03255"/>
<keyword evidence="4" id="KW-1185">Reference proteome</keyword>
<feature type="compositionally biased region" description="Low complexity" evidence="1">
    <location>
        <begin position="204"/>
        <end position="216"/>
    </location>
</feature>
<keyword evidence="2" id="KW-0732">Signal</keyword>
<dbReference type="AlphaFoldDB" id="A0A9Q9DS25"/>
<feature type="compositionally biased region" description="Pro residues" evidence="1">
    <location>
        <begin position="192"/>
        <end position="203"/>
    </location>
</feature>
<evidence type="ECO:0008006" key="5">
    <source>
        <dbReference type="Google" id="ProtNLM"/>
    </source>
</evidence>
<dbReference type="InterPro" id="IPR052953">
    <property type="entry name" value="Ser-rich/MCO-related"/>
</dbReference>
<dbReference type="Proteomes" id="UP001056012">
    <property type="component" value="Chromosome 2"/>
</dbReference>
<evidence type="ECO:0000256" key="2">
    <source>
        <dbReference type="SAM" id="SignalP"/>
    </source>
</evidence>
<feature type="region of interest" description="Disordered" evidence="1">
    <location>
        <begin position="182"/>
        <end position="255"/>
    </location>
</feature>
<organism evidence="3 4">
    <name type="scientific">Curvularia clavata</name>
    <dbReference type="NCBI Taxonomy" id="95742"/>
    <lineage>
        <taxon>Eukaryota</taxon>
        <taxon>Fungi</taxon>
        <taxon>Dikarya</taxon>
        <taxon>Ascomycota</taxon>
        <taxon>Pezizomycotina</taxon>
        <taxon>Dothideomycetes</taxon>
        <taxon>Pleosporomycetidae</taxon>
        <taxon>Pleosporales</taxon>
        <taxon>Pleosporineae</taxon>
        <taxon>Pleosporaceae</taxon>
        <taxon>Curvularia</taxon>
    </lineage>
</organism>
<dbReference type="PANTHER" id="PTHR34883:SF17">
    <property type="entry name" value="CUPREDOXIN"/>
    <property type="match status" value="1"/>
</dbReference>
<reference evidence="3" key="1">
    <citation type="submission" date="2021-12" db="EMBL/GenBank/DDBJ databases">
        <title>Curvularia clavata genome.</title>
        <authorList>
            <person name="Cao Y."/>
        </authorList>
    </citation>
    <scope>NUCLEOTIDE SEQUENCE</scope>
    <source>
        <strain evidence="3">Yc1106</strain>
    </source>
</reference>
<feature type="chain" id="PRO_5040345258" description="Extracellular serine-rich protein" evidence="2">
    <location>
        <begin position="17"/>
        <end position="255"/>
    </location>
</feature>
<feature type="compositionally biased region" description="Low complexity" evidence="1">
    <location>
        <begin position="224"/>
        <end position="249"/>
    </location>
</feature>
<dbReference type="PANTHER" id="PTHR34883">
    <property type="entry name" value="SERINE-RICH PROTEIN, PUTATIVE-RELATED-RELATED"/>
    <property type="match status" value="1"/>
</dbReference>
<feature type="signal peptide" evidence="2">
    <location>
        <begin position="1"/>
        <end position="16"/>
    </location>
</feature>
<accession>A0A9Q9DS25</accession>
<dbReference type="SUPFAM" id="SSF49503">
    <property type="entry name" value="Cupredoxins"/>
    <property type="match status" value="1"/>
</dbReference>
<sequence>MRCFALSLLFAATAVGLPGPVFKTANTLPNIKSNPLRRASQIIPVVVGGPQDTFVPNSVTAAVGDIVQFQFSNGNHTVTQSTADKACTPMENGVHSGHIPFQDGQTEVGTFNMPITSTEPMYLYCATGPHCQLGQVMMINPADAQQLAAYTKLSQQSNASVDGTTVVGGAPGKLALDAAAFVPAPPEQGGGGPPPAAAPPAEAPPAAEKPAAEAPPAESPAPAPSAESAPPAAESSAAAAPAAETPAAKEATHMI</sequence>
<dbReference type="OrthoDB" id="5421909at2759"/>
<evidence type="ECO:0000313" key="4">
    <source>
        <dbReference type="Proteomes" id="UP001056012"/>
    </source>
</evidence>
<dbReference type="EMBL" id="CP089275">
    <property type="protein sequence ID" value="USP75981.1"/>
    <property type="molecule type" value="Genomic_DNA"/>
</dbReference>